<keyword evidence="2" id="KW-1185">Reference proteome</keyword>
<evidence type="ECO:0000313" key="1">
    <source>
        <dbReference type="EMBL" id="NDV02048.1"/>
    </source>
</evidence>
<comment type="caution">
    <text evidence="1">The sequence shown here is derived from an EMBL/GenBank/DDBJ whole genome shotgun (WGS) entry which is preliminary data.</text>
</comment>
<name>A0A6B2JUP7_9RHOB</name>
<dbReference type="RefSeq" id="WP_163894633.1">
    <property type="nucleotide sequence ID" value="NZ_JAAFYS010000003.1"/>
</dbReference>
<gene>
    <name evidence="1" type="ORF">GZA08_13840</name>
</gene>
<evidence type="ECO:0008006" key="3">
    <source>
        <dbReference type="Google" id="ProtNLM"/>
    </source>
</evidence>
<dbReference type="EMBL" id="JAAGAB010000003">
    <property type="protein sequence ID" value="NDV02048.1"/>
    <property type="molecule type" value="Genomic_DNA"/>
</dbReference>
<dbReference type="Proteomes" id="UP000474757">
    <property type="component" value="Unassembled WGS sequence"/>
</dbReference>
<dbReference type="AlphaFoldDB" id="A0A6B2JUP7"/>
<reference evidence="1 2" key="1">
    <citation type="submission" date="2020-02" db="EMBL/GenBank/DDBJ databases">
        <title>Pseudoroseicyclus tamarix, sp. nov., isolated from offshore sediment of a Tamarix chinensis forest.</title>
        <authorList>
            <person name="Gai Y."/>
        </authorList>
    </citation>
    <scope>NUCLEOTIDE SEQUENCE [LARGE SCALE GENOMIC DNA]</scope>
    <source>
        <strain evidence="1 2">CLL3-39</strain>
    </source>
</reference>
<proteinExistence type="predicted"/>
<accession>A0A6B2JUP7</accession>
<organism evidence="1 2">
    <name type="scientific">Pseudoroseicyclus tamaricis</name>
    <dbReference type="NCBI Taxonomy" id="2705421"/>
    <lineage>
        <taxon>Bacteria</taxon>
        <taxon>Pseudomonadati</taxon>
        <taxon>Pseudomonadota</taxon>
        <taxon>Alphaproteobacteria</taxon>
        <taxon>Rhodobacterales</taxon>
        <taxon>Paracoccaceae</taxon>
        <taxon>Pseudoroseicyclus</taxon>
    </lineage>
</organism>
<sequence length="248" mass="26744">MSARISYRSDLPAQTALAALWSRSLSRLSARLGGRGRALALVVGVAGCATIPVTANLGLEVLEATQQFRSTPMSTAWVTPSGALIAIDRNLSSEFEQKIGLVNDTTLPGDNFVWLRARVPNGYPAGRFQLVDFLSRVGEIPQPFTQVSDDNLRYDDDSLGRYFYLAEQASGDTNCVLAFRRIDNAGRLLPRNTSVLEILLRNCVRGSVEQALRPITDRQIGVSAVAGIGAVEGGDRMLSPLAAPPLTE</sequence>
<protein>
    <recommendedName>
        <fullName evidence="3">Cellulose biosynthesis protein BcsN</fullName>
    </recommendedName>
</protein>
<evidence type="ECO:0000313" key="2">
    <source>
        <dbReference type="Proteomes" id="UP000474757"/>
    </source>
</evidence>